<evidence type="ECO:0000256" key="7">
    <source>
        <dbReference type="ARBA" id="ARBA00023136"/>
    </source>
</evidence>
<dbReference type="InterPro" id="IPR035906">
    <property type="entry name" value="MetI-like_sf"/>
</dbReference>
<feature type="transmembrane region" description="Helical" evidence="8">
    <location>
        <begin position="249"/>
        <end position="270"/>
    </location>
</feature>
<name>A0ABT3N7U1_9BACT</name>
<dbReference type="Gene3D" id="1.10.3720.10">
    <property type="entry name" value="MetI-like"/>
    <property type="match status" value="1"/>
</dbReference>
<keyword evidence="11" id="KW-1185">Reference proteome</keyword>
<evidence type="ECO:0000256" key="1">
    <source>
        <dbReference type="ARBA" id="ARBA00004651"/>
    </source>
</evidence>
<feature type="domain" description="ABC transmembrane type-1" evidence="9">
    <location>
        <begin position="80"/>
        <end position="270"/>
    </location>
</feature>
<dbReference type="RefSeq" id="WP_265424393.1">
    <property type="nucleotide sequence ID" value="NZ_JAPFPW010000005.1"/>
</dbReference>
<evidence type="ECO:0000259" key="9">
    <source>
        <dbReference type="PROSITE" id="PS50928"/>
    </source>
</evidence>
<comment type="similarity">
    <text evidence="8">Belongs to the binding-protein-dependent transport system permease family.</text>
</comment>
<comment type="caution">
    <text evidence="10">The sequence shown here is derived from an EMBL/GenBank/DDBJ whole genome shotgun (WGS) entry which is preliminary data.</text>
</comment>
<keyword evidence="4" id="KW-1003">Cell membrane</keyword>
<dbReference type="PROSITE" id="PS50928">
    <property type="entry name" value="ABC_TM1"/>
    <property type="match status" value="1"/>
</dbReference>
<feature type="transmembrane region" description="Helical" evidence="8">
    <location>
        <begin position="20"/>
        <end position="42"/>
    </location>
</feature>
<evidence type="ECO:0000256" key="6">
    <source>
        <dbReference type="ARBA" id="ARBA00022989"/>
    </source>
</evidence>
<keyword evidence="5 8" id="KW-0812">Transmembrane</keyword>
<reference evidence="10 11" key="1">
    <citation type="submission" date="2022-11" db="EMBL/GenBank/DDBJ databases">
        <title>Desulfobotulus tamanensis H1 sp. nov. - anaerobic, alkaliphilic, sulphate reducing bacterium isolated from terrestrial mud volcano.</title>
        <authorList>
            <person name="Frolova A."/>
            <person name="Merkel A.Y."/>
            <person name="Slobodkin A.I."/>
        </authorList>
    </citation>
    <scope>NUCLEOTIDE SEQUENCE [LARGE SCALE GENOMIC DNA]</scope>
    <source>
        <strain evidence="10 11">H1</strain>
    </source>
</reference>
<evidence type="ECO:0000313" key="11">
    <source>
        <dbReference type="Proteomes" id="UP001209681"/>
    </source>
</evidence>
<dbReference type="PANTHER" id="PTHR43744">
    <property type="entry name" value="ABC TRANSPORTER PERMEASE PROTEIN MG189-RELATED-RELATED"/>
    <property type="match status" value="1"/>
</dbReference>
<keyword evidence="3 8" id="KW-0813">Transport</keyword>
<keyword evidence="7 8" id="KW-0472">Membrane</keyword>
<dbReference type="Proteomes" id="UP001209681">
    <property type="component" value="Unassembled WGS sequence"/>
</dbReference>
<proteinExistence type="inferred from homology"/>
<dbReference type="CDD" id="cd06261">
    <property type="entry name" value="TM_PBP2"/>
    <property type="match status" value="1"/>
</dbReference>
<keyword evidence="6 8" id="KW-1133">Transmembrane helix</keyword>
<dbReference type="PANTHER" id="PTHR43744:SF8">
    <property type="entry name" value="SN-GLYCEROL-3-PHOSPHATE TRANSPORT SYSTEM PERMEASE PROTEIN UGPE"/>
    <property type="match status" value="1"/>
</dbReference>
<evidence type="ECO:0000256" key="8">
    <source>
        <dbReference type="RuleBase" id="RU363032"/>
    </source>
</evidence>
<evidence type="ECO:0000256" key="3">
    <source>
        <dbReference type="ARBA" id="ARBA00022448"/>
    </source>
</evidence>
<feature type="transmembrane region" description="Helical" evidence="8">
    <location>
        <begin position="115"/>
        <end position="136"/>
    </location>
</feature>
<feature type="transmembrane region" description="Helical" evidence="8">
    <location>
        <begin position="84"/>
        <end position="108"/>
    </location>
</feature>
<sequence>MRKQALLFLQNNAFHGKRWIRHLVLLAAVFVIAAPVLCALIFSTQTPAQIFSYPPKLSFGSAAIDNYTMAWETYKLGLYMKNSLFIAVTVTLGKTLTAFLAATAFVYLRLPFRGFFFAFVLMTLMMPTEIMIIALFDRITDLGWADSYLALTIPFMASATSVFLFRQHFLQIPLELVDAARVDGIGLPSFMIRILLPMSRHVIAAMALIDFVYVWNQYLWPLVIIRDGSRQVVQVGLRMMTAGQDATHWGVVMAGAVITLVPPLLLFFILQKVLVLGVGLGQEK</sequence>
<dbReference type="Pfam" id="PF00528">
    <property type="entry name" value="BPD_transp_1"/>
    <property type="match status" value="1"/>
</dbReference>
<dbReference type="EMBL" id="JAPFPW010000005">
    <property type="protein sequence ID" value="MCW7753523.1"/>
    <property type="molecule type" value="Genomic_DNA"/>
</dbReference>
<accession>A0ABT3N7U1</accession>
<dbReference type="InterPro" id="IPR000515">
    <property type="entry name" value="MetI-like"/>
</dbReference>
<evidence type="ECO:0000256" key="2">
    <source>
        <dbReference type="ARBA" id="ARBA00020515"/>
    </source>
</evidence>
<organism evidence="10 11">
    <name type="scientific">Desulfobotulus pelophilus</name>
    <dbReference type="NCBI Taxonomy" id="2823377"/>
    <lineage>
        <taxon>Bacteria</taxon>
        <taxon>Pseudomonadati</taxon>
        <taxon>Thermodesulfobacteriota</taxon>
        <taxon>Desulfobacteria</taxon>
        <taxon>Desulfobacterales</taxon>
        <taxon>Desulfobacteraceae</taxon>
        <taxon>Desulfobotulus</taxon>
    </lineage>
</organism>
<evidence type="ECO:0000313" key="10">
    <source>
        <dbReference type="EMBL" id="MCW7753523.1"/>
    </source>
</evidence>
<evidence type="ECO:0000256" key="5">
    <source>
        <dbReference type="ARBA" id="ARBA00022692"/>
    </source>
</evidence>
<protein>
    <recommendedName>
        <fullName evidence="2">sn-glycerol-3-phosphate transport system permease protein UgpE</fullName>
    </recommendedName>
</protein>
<gene>
    <name evidence="10" type="ORF">OOT00_05915</name>
</gene>
<evidence type="ECO:0000256" key="4">
    <source>
        <dbReference type="ARBA" id="ARBA00022475"/>
    </source>
</evidence>
<dbReference type="SUPFAM" id="SSF161098">
    <property type="entry name" value="MetI-like"/>
    <property type="match status" value="1"/>
</dbReference>
<feature type="transmembrane region" description="Helical" evidence="8">
    <location>
        <begin position="201"/>
        <end position="220"/>
    </location>
</feature>
<comment type="subcellular location">
    <subcellularLocation>
        <location evidence="1 8">Cell membrane</location>
        <topology evidence="1 8">Multi-pass membrane protein</topology>
    </subcellularLocation>
</comment>